<dbReference type="InterPro" id="IPR026461">
    <property type="entry name" value="Trfase_2_rSAM/seldom_assoc"/>
</dbReference>
<dbReference type="PANTHER" id="PTHR43646">
    <property type="entry name" value="GLYCOSYLTRANSFERASE"/>
    <property type="match status" value="1"/>
</dbReference>
<evidence type="ECO:0000259" key="6">
    <source>
        <dbReference type="Pfam" id="PF00535"/>
    </source>
</evidence>
<dbReference type="Pfam" id="PF00535">
    <property type="entry name" value="Glycos_transf_2"/>
    <property type="match status" value="1"/>
</dbReference>
<evidence type="ECO:0000256" key="2">
    <source>
        <dbReference type="ARBA" id="ARBA00022475"/>
    </source>
</evidence>
<dbReference type="Gene3D" id="3.90.550.10">
    <property type="entry name" value="Spore Coat Polysaccharide Biosynthesis Protein SpsA, Chain A"/>
    <property type="match status" value="1"/>
</dbReference>
<evidence type="ECO:0000256" key="4">
    <source>
        <dbReference type="ARBA" id="ARBA00022679"/>
    </source>
</evidence>
<comment type="subcellular location">
    <subcellularLocation>
        <location evidence="1">Cell membrane</location>
    </subcellularLocation>
</comment>
<keyword evidence="5" id="KW-0472">Membrane</keyword>
<name>A0ABU5NTF5_9GAMM</name>
<protein>
    <submittedName>
        <fullName evidence="7">TIGR04283 family arsenosugar biosynthesis glycosyltransferase</fullName>
    </submittedName>
</protein>
<dbReference type="InterPro" id="IPR029044">
    <property type="entry name" value="Nucleotide-diphossugar_trans"/>
</dbReference>
<dbReference type="SUPFAM" id="SSF53448">
    <property type="entry name" value="Nucleotide-diphospho-sugar transferases"/>
    <property type="match status" value="1"/>
</dbReference>
<dbReference type="EMBL" id="JAYDCJ010000001">
    <property type="protein sequence ID" value="MEA1079063.1"/>
    <property type="molecule type" value="Genomic_DNA"/>
</dbReference>
<keyword evidence="3" id="KW-0328">Glycosyltransferase</keyword>
<dbReference type="Proteomes" id="UP001305746">
    <property type="component" value="Unassembled WGS sequence"/>
</dbReference>
<dbReference type="PANTHER" id="PTHR43646:SF2">
    <property type="entry name" value="GLYCOSYLTRANSFERASE 2-LIKE DOMAIN-CONTAINING PROTEIN"/>
    <property type="match status" value="1"/>
</dbReference>
<evidence type="ECO:0000313" key="8">
    <source>
        <dbReference type="Proteomes" id="UP001305746"/>
    </source>
</evidence>
<feature type="domain" description="Glycosyltransferase 2-like" evidence="6">
    <location>
        <begin position="8"/>
        <end position="136"/>
    </location>
</feature>
<dbReference type="NCBIfam" id="TIGR04283">
    <property type="entry name" value="glyco_like_mftF"/>
    <property type="match status" value="1"/>
</dbReference>
<keyword evidence="8" id="KW-1185">Reference proteome</keyword>
<dbReference type="RefSeq" id="WP_322853608.1">
    <property type="nucleotide sequence ID" value="NZ_JAYDCJ010000001.1"/>
</dbReference>
<comment type="caution">
    <text evidence="7">The sequence shown here is derived from an EMBL/GenBank/DDBJ whole genome shotgun (WGS) entry which is preliminary data.</text>
</comment>
<keyword evidence="4" id="KW-0808">Transferase</keyword>
<organism evidence="7 8">
    <name type="scientific">Marinobacter qingdaonensis</name>
    <dbReference type="NCBI Taxonomy" id="3108486"/>
    <lineage>
        <taxon>Bacteria</taxon>
        <taxon>Pseudomonadati</taxon>
        <taxon>Pseudomonadota</taxon>
        <taxon>Gammaproteobacteria</taxon>
        <taxon>Pseudomonadales</taxon>
        <taxon>Marinobacteraceae</taxon>
        <taxon>Marinobacter</taxon>
    </lineage>
</organism>
<dbReference type="InterPro" id="IPR001173">
    <property type="entry name" value="Glyco_trans_2-like"/>
</dbReference>
<dbReference type="CDD" id="cd02522">
    <property type="entry name" value="GT_2_like_a"/>
    <property type="match status" value="1"/>
</dbReference>
<evidence type="ECO:0000256" key="3">
    <source>
        <dbReference type="ARBA" id="ARBA00022676"/>
    </source>
</evidence>
<evidence type="ECO:0000313" key="7">
    <source>
        <dbReference type="EMBL" id="MEA1079063.1"/>
    </source>
</evidence>
<reference evidence="7 8" key="1">
    <citation type="submission" date="2023-12" db="EMBL/GenBank/DDBJ databases">
        <title>Marinobacter qingdaonensis sp. nov., isolated from the intertidal sediment of Qingdao, PR China.</title>
        <authorList>
            <person name="Li Y."/>
        </authorList>
    </citation>
    <scope>NUCLEOTIDE SEQUENCE [LARGE SCALE GENOMIC DNA]</scope>
    <source>
        <strain evidence="7 8">ASW11-75</strain>
    </source>
</reference>
<accession>A0ABU5NTF5</accession>
<gene>
    <name evidence="7" type="ORF">U5822_00170</name>
</gene>
<evidence type="ECO:0000256" key="5">
    <source>
        <dbReference type="ARBA" id="ARBA00023136"/>
    </source>
</evidence>
<keyword evidence="2" id="KW-1003">Cell membrane</keyword>
<evidence type="ECO:0000256" key="1">
    <source>
        <dbReference type="ARBA" id="ARBA00004236"/>
    </source>
</evidence>
<sequence>MPDPISLSIIVPVWREAAGIESALKALKPVRDAGHEVIVVDAGSDDGTATLARPLCDRVVQSGKGRAVQMNAGAELARGRLLLFLHADTRLPEDALRQLEGFMASGCAWGRFDVRLSGRRTLYRVIAWFMNWRSRLTGICTGDQALFVRRDAFEALGGFQPLPLMEDVELSRRLGLVSRPFCVRSPVITDSRRWETLGPWRTIFLMWRLRWRYWRGESPESLAKAYRSDVRNA</sequence>
<proteinExistence type="predicted"/>